<feature type="transmembrane region" description="Helical" evidence="5">
    <location>
        <begin position="137"/>
        <end position="156"/>
    </location>
</feature>
<reference evidence="7" key="2">
    <citation type="submission" date="2020-09" db="EMBL/GenBank/DDBJ databases">
        <authorList>
            <person name="Sun Q."/>
            <person name="Zhou Y."/>
        </authorList>
    </citation>
    <scope>NUCLEOTIDE SEQUENCE</scope>
    <source>
        <strain evidence="7">CGMCC 1.15794</strain>
    </source>
</reference>
<dbReference type="Pfam" id="PF07690">
    <property type="entry name" value="MFS_1"/>
    <property type="match status" value="1"/>
</dbReference>
<keyword evidence="2 5" id="KW-0812">Transmembrane</keyword>
<feature type="transmembrane region" description="Helical" evidence="5">
    <location>
        <begin position="162"/>
        <end position="183"/>
    </location>
</feature>
<dbReference type="CDD" id="cd17393">
    <property type="entry name" value="MFS_MosC_like"/>
    <property type="match status" value="1"/>
</dbReference>
<evidence type="ECO:0000313" key="7">
    <source>
        <dbReference type="EMBL" id="GGH48264.1"/>
    </source>
</evidence>
<evidence type="ECO:0000256" key="3">
    <source>
        <dbReference type="ARBA" id="ARBA00022989"/>
    </source>
</evidence>
<dbReference type="PANTHER" id="PTHR23514:SF13">
    <property type="entry name" value="INNER MEMBRANE PROTEIN YBJJ"/>
    <property type="match status" value="1"/>
</dbReference>
<dbReference type="InterPro" id="IPR036259">
    <property type="entry name" value="MFS_trans_sf"/>
</dbReference>
<feature type="transmembrane region" description="Helical" evidence="5">
    <location>
        <begin position="283"/>
        <end position="304"/>
    </location>
</feature>
<feature type="domain" description="Major facilitator superfamily (MFS) profile" evidence="6">
    <location>
        <begin position="8"/>
        <end position="394"/>
    </location>
</feature>
<feature type="transmembrane region" description="Helical" evidence="5">
    <location>
        <begin position="310"/>
        <end position="333"/>
    </location>
</feature>
<dbReference type="GO" id="GO:0022857">
    <property type="term" value="F:transmembrane transporter activity"/>
    <property type="evidence" value="ECO:0007669"/>
    <property type="project" value="InterPro"/>
</dbReference>
<keyword evidence="3 5" id="KW-1133">Transmembrane helix</keyword>
<accession>A0A917MME2</accession>
<dbReference type="InterPro" id="IPR020846">
    <property type="entry name" value="MFS_dom"/>
</dbReference>
<organism evidence="7 8">
    <name type="scientific">Microbacterium album</name>
    <dbReference type="NCBI Taxonomy" id="2053191"/>
    <lineage>
        <taxon>Bacteria</taxon>
        <taxon>Bacillati</taxon>
        <taxon>Actinomycetota</taxon>
        <taxon>Actinomycetes</taxon>
        <taxon>Micrococcales</taxon>
        <taxon>Microbacteriaceae</taxon>
        <taxon>Microbacterium</taxon>
    </lineage>
</organism>
<feature type="transmembrane region" description="Helical" evidence="5">
    <location>
        <begin position="69"/>
        <end position="90"/>
    </location>
</feature>
<evidence type="ECO:0000256" key="5">
    <source>
        <dbReference type="SAM" id="Phobius"/>
    </source>
</evidence>
<feature type="transmembrane region" description="Helical" evidence="5">
    <location>
        <begin position="12"/>
        <end position="33"/>
    </location>
</feature>
<evidence type="ECO:0000256" key="4">
    <source>
        <dbReference type="ARBA" id="ARBA00023136"/>
    </source>
</evidence>
<proteinExistence type="predicted"/>
<dbReference type="PANTHER" id="PTHR23514">
    <property type="entry name" value="BYPASS OF STOP CODON PROTEIN 6"/>
    <property type="match status" value="1"/>
</dbReference>
<feature type="transmembrane region" description="Helical" evidence="5">
    <location>
        <begin position="340"/>
        <end position="359"/>
    </location>
</feature>
<dbReference type="InterPro" id="IPR011701">
    <property type="entry name" value="MFS"/>
</dbReference>
<dbReference type="SUPFAM" id="SSF103473">
    <property type="entry name" value="MFS general substrate transporter"/>
    <property type="match status" value="1"/>
</dbReference>
<dbReference type="AlphaFoldDB" id="A0A917MME2"/>
<dbReference type="RefSeq" id="WP_188756688.1">
    <property type="nucleotide sequence ID" value="NZ_BMJY01000013.1"/>
</dbReference>
<evidence type="ECO:0000256" key="1">
    <source>
        <dbReference type="ARBA" id="ARBA00004651"/>
    </source>
</evidence>
<feature type="transmembrane region" description="Helical" evidence="5">
    <location>
        <begin position="39"/>
        <end position="57"/>
    </location>
</feature>
<evidence type="ECO:0000259" key="6">
    <source>
        <dbReference type="PROSITE" id="PS50850"/>
    </source>
</evidence>
<evidence type="ECO:0000313" key="8">
    <source>
        <dbReference type="Proteomes" id="UP000657592"/>
    </source>
</evidence>
<feature type="transmembrane region" description="Helical" evidence="5">
    <location>
        <begin position="217"/>
        <end position="239"/>
    </location>
</feature>
<feature type="transmembrane region" description="Helical" evidence="5">
    <location>
        <begin position="96"/>
        <end position="116"/>
    </location>
</feature>
<protein>
    <submittedName>
        <fullName evidence="7">MFS transporter</fullName>
    </submittedName>
</protein>
<comment type="subcellular location">
    <subcellularLocation>
        <location evidence="1">Cell membrane</location>
        <topology evidence="1">Multi-pass membrane protein</topology>
    </subcellularLocation>
</comment>
<dbReference type="EMBL" id="BMJY01000013">
    <property type="protein sequence ID" value="GGH48264.1"/>
    <property type="molecule type" value="Genomic_DNA"/>
</dbReference>
<keyword evidence="8" id="KW-1185">Reference proteome</keyword>
<reference evidence="7" key="1">
    <citation type="journal article" date="2014" name="Int. J. Syst. Evol. Microbiol.">
        <title>Complete genome sequence of Corynebacterium casei LMG S-19264T (=DSM 44701T), isolated from a smear-ripened cheese.</title>
        <authorList>
            <consortium name="US DOE Joint Genome Institute (JGI-PGF)"/>
            <person name="Walter F."/>
            <person name="Albersmeier A."/>
            <person name="Kalinowski J."/>
            <person name="Ruckert C."/>
        </authorList>
    </citation>
    <scope>NUCLEOTIDE SEQUENCE</scope>
    <source>
        <strain evidence="7">CGMCC 1.15794</strain>
    </source>
</reference>
<dbReference type="GO" id="GO:0005886">
    <property type="term" value="C:plasma membrane"/>
    <property type="evidence" value="ECO:0007669"/>
    <property type="project" value="UniProtKB-SubCell"/>
</dbReference>
<keyword evidence="4 5" id="KW-0472">Membrane</keyword>
<name>A0A917MME2_9MICO</name>
<sequence>MSPPLRRARLAVVGAFLLNGFLLATWVVNIPVVQERTGVSHSVLGSLLLLLGLGSFLSMQATGWAVDRFGSRAATIAGAVLLIAAIPTPVFAADAFALGAAAFAIGIGNGALDVAMNAHAVEVERRYERPIMSSFHAFFSVGGAIGAGYAAVAHALGWDLWLLLTVAAALALALGAGTLPGLLRGTHIREPATPTEDAAVPAAPDAPAARSPVAARAIALGALAFLLMLAEGVAADWSAVHAREHLGQPEAMAALAYAAFAVAMTTGRFVADRVSARVGPVAVVRYGAFGAAAGLTIVTLSPVLPLTLAGWIVFGLGLSGAVPQIFTAAGALATTGGGVLLSRIVGAGYIGLLAGPAVIGPLADAVTVTLAFLLPAALCVAAGILASVVGPRPHDPPRPTI</sequence>
<dbReference type="Gene3D" id="1.20.1250.20">
    <property type="entry name" value="MFS general substrate transporter like domains"/>
    <property type="match status" value="2"/>
</dbReference>
<feature type="transmembrane region" description="Helical" evidence="5">
    <location>
        <begin position="251"/>
        <end position="271"/>
    </location>
</feature>
<gene>
    <name evidence="7" type="ORF">GCM10010921_25590</name>
</gene>
<dbReference type="InterPro" id="IPR051788">
    <property type="entry name" value="MFS_Transporter"/>
</dbReference>
<feature type="transmembrane region" description="Helical" evidence="5">
    <location>
        <begin position="365"/>
        <end position="389"/>
    </location>
</feature>
<dbReference type="PROSITE" id="PS50850">
    <property type="entry name" value="MFS"/>
    <property type="match status" value="1"/>
</dbReference>
<dbReference type="Proteomes" id="UP000657592">
    <property type="component" value="Unassembled WGS sequence"/>
</dbReference>
<evidence type="ECO:0000256" key="2">
    <source>
        <dbReference type="ARBA" id="ARBA00022692"/>
    </source>
</evidence>
<comment type="caution">
    <text evidence="7">The sequence shown here is derived from an EMBL/GenBank/DDBJ whole genome shotgun (WGS) entry which is preliminary data.</text>
</comment>